<feature type="compositionally biased region" description="Acidic residues" evidence="1">
    <location>
        <begin position="76"/>
        <end position="100"/>
    </location>
</feature>
<reference evidence="3 4" key="1">
    <citation type="submission" date="2019-03" db="EMBL/GenBank/DDBJ databases">
        <title>Complete genome assembly of MDR B. fragilis.</title>
        <authorList>
            <person name="Sydenham T.V."/>
            <person name="Hasman H."/>
            <person name="Justesen U.S."/>
        </authorList>
    </citation>
    <scope>NUCLEOTIDE SEQUENCE [LARGE SCALE GENOMIC DNA]</scope>
    <source>
        <strain evidence="3 4">DCMSKEJBY0001B</strain>
    </source>
</reference>
<keyword evidence="3" id="KW-0067">ATP-binding</keyword>
<evidence type="ECO:0000259" key="2">
    <source>
        <dbReference type="PROSITE" id="PS51194"/>
    </source>
</evidence>
<keyword evidence="3" id="KW-0378">Hydrolase</keyword>
<evidence type="ECO:0000256" key="1">
    <source>
        <dbReference type="SAM" id="MobiDB-lite"/>
    </source>
</evidence>
<dbReference type="Pfam" id="PF00271">
    <property type="entry name" value="Helicase_C"/>
    <property type="match status" value="1"/>
</dbReference>
<feature type="region of interest" description="Disordered" evidence="1">
    <location>
        <begin position="74"/>
        <end position="116"/>
    </location>
</feature>
<dbReference type="InterPro" id="IPR001650">
    <property type="entry name" value="Helicase_C-like"/>
</dbReference>
<gene>
    <name evidence="3" type="ORF">EC80_021475</name>
</gene>
<keyword evidence="3" id="KW-0347">Helicase</keyword>
<name>A0AAE6K9H2_BACFG</name>
<dbReference type="InterPro" id="IPR027417">
    <property type="entry name" value="P-loop_NTPase"/>
</dbReference>
<evidence type="ECO:0000313" key="4">
    <source>
        <dbReference type="Proteomes" id="UP000036847"/>
    </source>
</evidence>
<dbReference type="GO" id="GO:0004386">
    <property type="term" value="F:helicase activity"/>
    <property type="evidence" value="ECO:0007669"/>
    <property type="project" value="UniProtKB-KW"/>
</dbReference>
<proteinExistence type="predicted"/>
<organism evidence="3 4">
    <name type="scientific">Bacteroides fragilis</name>
    <dbReference type="NCBI Taxonomy" id="817"/>
    <lineage>
        <taxon>Bacteria</taxon>
        <taxon>Pseudomonadati</taxon>
        <taxon>Bacteroidota</taxon>
        <taxon>Bacteroidia</taxon>
        <taxon>Bacteroidales</taxon>
        <taxon>Bacteroidaceae</taxon>
        <taxon>Bacteroides</taxon>
    </lineage>
</organism>
<sequence>MIKDKRNSLESFIQEQLIGPGGCGNNFGVYVSNENEKELVCEVLNTTPGSIYSTGILFPRKDNQSLLMSDRKYEMNDDGNIGDENIGDENLSDEDSDEQGDDMRDLGNQEEDEDINSLSRRFPDRIGISCCVRNIKSLTSSTKITISGRYYRKLSEKTRLYVNIEDYDFFEKVYSIEKCKDLFSQYFRYQDKKISLLKVINKAQDLKDFRDKMRELNKYFCSIIAKNPNGEYDSIYTDSSFQDKNKFLSAYKERLFKSLKYVNREGEYLSPDKVAENKVRIAKIEQYETFLSYFEDILSICDSKGFGFWVGTNFCKEIDLSAFAFDFESGKRKIIIPPKEGVTKGIVEYTLTPEVEASLSIWLQIYKGINGKTYLKVMLANDSTKVKVDTKHYYSIVAEKVNELTFFGVKIDVSSSEIIPYRNEINPELDDCEVSSLQYLYRNIEDYAIGHICSANWYNDNNGIIHVCSEFMPSVETPDVEPEPRDKTKHVFDEKTNKFLPKKYVEDNQYLQFKWLSVLSSNTDTEIVEGLRKFADSYQIWIKQLDAAGNSIGRENITKCEKDYQRIKNNIDEFLTNPDKMKIFRLMNTAMFMQLWHSKSNNQEQVLKDEKTLSFEYYKDKALDTTIFPGVVAAWRPFQLAFILLNLDGIFQSKCDPKWEKRNELVDLVWFPTGGGKTESYLGIIALVIINRRLLLKNGAGDGVAAIMRYTLRLLTTQQFQRALRLILALEQIRKWDKYNLGDKEISIGLFVGESSLPNHYKNLAEEIRKNWVSDGGHGQIPLDRCPWCGSLLREKEVSVDHYYFGCSNKKCTYGKRNYLPIRLCDDHIYEEPPTLLFGTVDKFAQLARRVNVNEACADSRRLFGNGTGCNPPDLIIQDELHLLLGPLGSAVSLFEAAIDQLCSYKRQDGLVIRPKIISSTATTRNTSFQVRALYDRDICIFPKNGIDYDDSFFAFYKRDKQGENDNWSYVSKRKYIGIMPTGRTQMTTQMRLAAILFVHRALYERKNKALLEINDKSFIEAADYYYSIISYFNSLKEVGKTDAQFYLEFTKYTRRLFKRVLRFTDMLECFYAYNEVFSKTELTGRLSGGDAVKELTKVQTIKWDPNKRLPYLKEGETNIYNSAILPADYILATNMISVGLDVSRFNTIIINSMPRNIAEYIQASSRVARDKEGLVLTLHNPFRSRDMSHFEKFREFHEKLYYYVEPISITPFSPKAVEKYMPLYMATIIRHLYKNLADRKDANKMSIPIATELKSELKKYFENRYARTQALDSTLHALEHEIITKEQLSYIYEWIDISLDQWVNKAEQYGDSLVYYAAGRKGAEEVSLLVSTDDYSEQKAASKWIVPSALRLVEPEAVLHILNK</sequence>
<dbReference type="RefSeq" id="WP_005807948.1">
    <property type="nucleotide sequence ID" value="NZ_CP036546.1"/>
</dbReference>
<keyword evidence="3" id="KW-0547">Nucleotide-binding</keyword>
<dbReference type="Proteomes" id="UP000036847">
    <property type="component" value="Chromosome"/>
</dbReference>
<dbReference type="EMBL" id="CP036546">
    <property type="protein sequence ID" value="QCQ47201.1"/>
    <property type="molecule type" value="Genomic_DNA"/>
</dbReference>
<evidence type="ECO:0000313" key="3">
    <source>
        <dbReference type="EMBL" id="QCQ47201.1"/>
    </source>
</evidence>
<accession>A0AAE6K9H2</accession>
<dbReference type="Gene3D" id="3.40.50.300">
    <property type="entry name" value="P-loop containing nucleotide triphosphate hydrolases"/>
    <property type="match status" value="1"/>
</dbReference>
<dbReference type="CDD" id="cd18785">
    <property type="entry name" value="SF2_C"/>
    <property type="match status" value="1"/>
</dbReference>
<dbReference type="SMART" id="SM00490">
    <property type="entry name" value="HELICc"/>
    <property type="match status" value="1"/>
</dbReference>
<dbReference type="SUPFAM" id="SSF52540">
    <property type="entry name" value="P-loop containing nucleoside triphosphate hydrolases"/>
    <property type="match status" value="1"/>
</dbReference>
<feature type="domain" description="Helicase C-terminal" evidence="2">
    <location>
        <begin position="1049"/>
        <end position="1219"/>
    </location>
</feature>
<dbReference type="PROSITE" id="PS51194">
    <property type="entry name" value="HELICASE_CTER"/>
    <property type="match status" value="1"/>
</dbReference>
<protein>
    <submittedName>
        <fullName evidence="3">Helicase</fullName>
    </submittedName>
</protein>